<gene>
    <name evidence="2" type="ORF">BZA70DRAFT_283636</name>
</gene>
<evidence type="ECO:0000256" key="1">
    <source>
        <dbReference type="SAM" id="MobiDB-lite"/>
    </source>
</evidence>
<sequence length="310" mass="33743">MYTKIVWHKVLTECQRLLFKAIHEEMNDLHMIIHPKYKYVPKPHEPERQQSPVANGEQLSAVPSSSSVSSQSTQAKHANADANADSRPAKRQCLATEKTAAAAQQVITIPEDVPNAAEGSGLDGPHHMGYHSAGNVSTVAPFNNPPPAPVDQSDPYGFSLQLQQQYPEDLQLAVHQAALKPPSFTNHLNESTGFSYNLPSATLSQWSDPYNCLLPPPADPTSSEMDPSLVVDSFDVNNQYAEAARSSNTAAALALPEAPIPEDDSGSLDYLFYEMPEDNSNSLDSLPVEIPEDDSESLDDLVLDDIIVID</sequence>
<feature type="region of interest" description="Disordered" evidence="1">
    <location>
        <begin position="41"/>
        <end position="97"/>
    </location>
</feature>
<comment type="caution">
    <text evidence="2">The sequence shown here is derived from an EMBL/GenBank/DDBJ whole genome shotgun (WGS) entry which is preliminary data.</text>
</comment>
<dbReference type="Proteomes" id="UP001498771">
    <property type="component" value="Unassembled WGS sequence"/>
</dbReference>
<accession>A0ABR1F0N0</accession>
<feature type="region of interest" description="Disordered" evidence="1">
    <location>
        <begin position="115"/>
        <end position="148"/>
    </location>
</feature>
<dbReference type="GeneID" id="90038977"/>
<evidence type="ECO:0000313" key="2">
    <source>
        <dbReference type="EMBL" id="KAK7203410.1"/>
    </source>
</evidence>
<dbReference type="EMBL" id="JBBJBU010000012">
    <property type="protein sequence ID" value="KAK7203410.1"/>
    <property type="molecule type" value="Genomic_DNA"/>
</dbReference>
<dbReference type="RefSeq" id="XP_064766443.1">
    <property type="nucleotide sequence ID" value="XM_064913465.1"/>
</dbReference>
<keyword evidence="3" id="KW-1185">Reference proteome</keyword>
<feature type="compositionally biased region" description="Low complexity" evidence="1">
    <location>
        <begin position="60"/>
        <end position="75"/>
    </location>
</feature>
<organism evidence="2 3">
    <name type="scientific">Myxozyma melibiosi</name>
    <dbReference type="NCBI Taxonomy" id="54550"/>
    <lineage>
        <taxon>Eukaryota</taxon>
        <taxon>Fungi</taxon>
        <taxon>Dikarya</taxon>
        <taxon>Ascomycota</taxon>
        <taxon>Saccharomycotina</taxon>
        <taxon>Lipomycetes</taxon>
        <taxon>Lipomycetales</taxon>
        <taxon>Lipomycetaceae</taxon>
        <taxon>Myxozyma</taxon>
    </lineage>
</organism>
<reference evidence="2 3" key="1">
    <citation type="submission" date="2024-03" db="EMBL/GenBank/DDBJ databases">
        <title>Genome-scale model development and genomic sequencing of the oleaginous clade Lipomyces.</title>
        <authorList>
            <consortium name="Lawrence Berkeley National Laboratory"/>
            <person name="Czajka J.J."/>
            <person name="Han Y."/>
            <person name="Kim J."/>
            <person name="Mondo S.J."/>
            <person name="Hofstad B.A."/>
            <person name="Robles A."/>
            <person name="Haridas S."/>
            <person name="Riley R."/>
            <person name="LaButti K."/>
            <person name="Pangilinan J."/>
            <person name="Andreopoulos W."/>
            <person name="Lipzen A."/>
            <person name="Yan J."/>
            <person name="Wang M."/>
            <person name="Ng V."/>
            <person name="Grigoriev I.V."/>
            <person name="Spatafora J.W."/>
            <person name="Magnuson J.K."/>
            <person name="Baker S.E."/>
            <person name="Pomraning K.R."/>
        </authorList>
    </citation>
    <scope>NUCLEOTIDE SEQUENCE [LARGE SCALE GENOMIC DNA]</scope>
    <source>
        <strain evidence="2 3">Phaff 52-87</strain>
    </source>
</reference>
<evidence type="ECO:0000313" key="3">
    <source>
        <dbReference type="Proteomes" id="UP001498771"/>
    </source>
</evidence>
<protein>
    <submittedName>
        <fullName evidence="2">Uncharacterized protein</fullName>
    </submittedName>
</protein>
<proteinExistence type="predicted"/>
<name>A0ABR1F0N0_9ASCO</name>